<feature type="region of interest" description="Disordered" evidence="3">
    <location>
        <begin position="839"/>
        <end position="862"/>
    </location>
</feature>
<comment type="caution">
    <text evidence="5">The sequence shown here is derived from an EMBL/GenBank/DDBJ whole genome shotgun (WGS) entry which is preliminary data.</text>
</comment>
<dbReference type="CDD" id="cd06170">
    <property type="entry name" value="LuxR_C_like"/>
    <property type="match status" value="1"/>
</dbReference>
<dbReference type="InterPro" id="IPR016032">
    <property type="entry name" value="Sig_transdc_resp-reg_C-effctor"/>
</dbReference>
<dbReference type="Pfam" id="PF00196">
    <property type="entry name" value="GerE"/>
    <property type="match status" value="1"/>
</dbReference>
<dbReference type="PANTHER" id="PTHR16305:SF35">
    <property type="entry name" value="TRANSCRIPTIONAL ACTIVATOR DOMAIN"/>
    <property type="match status" value="1"/>
</dbReference>
<dbReference type="InterPro" id="IPR027417">
    <property type="entry name" value="P-loop_NTPase"/>
</dbReference>
<evidence type="ECO:0000256" key="2">
    <source>
        <dbReference type="ARBA" id="ARBA00022840"/>
    </source>
</evidence>
<dbReference type="SUPFAM" id="SSF48452">
    <property type="entry name" value="TPR-like"/>
    <property type="match status" value="1"/>
</dbReference>
<dbReference type="InterPro" id="IPR000792">
    <property type="entry name" value="Tscrpt_reg_LuxR_C"/>
</dbReference>
<dbReference type="Pfam" id="PF13191">
    <property type="entry name" value="AAA_16"/>
    <property type="match status" value="1"/>
</dbReference>
<sequence length="924" mass="98316">MNPPPFDTHTAEAVVLPVVAEPIGREEETAALDGLLSGARGGRGGALALWGEPGIGKSTLLCYAHDRAADFVRLSHRATRSESDLPFAGLHGLLRPVAAQMESLPTAGGVALRTALEAGAVSANPLPVGAAVLSLLCAIAAERPVLVSLDDAQWLDGASARCLGILARRVAAHPMVVLVADHGDPAARPWEGIPDVRVEGLAEQSARRLHATAAPLADEAVVRAAVEEAGGNPLALLESVGADWGPDEAEPLPGRLRPPIGPRLCRAFRAAIEALSPPARLLTVLVAAEDHGDLLVVRRAGRASGVDDTAWDEAADAGLLRVRGDRVGFRHPVVRRAVYECCGAAARRRAHQALAAALPDEAEEHAWHLASAAHDHDEDVAGLLERTAAHCRLRGAMTAEARALRRAAELSPAPIDASRRLAGAARAAWDAGWATTAERLLDDAERLAPGTHIARCSLGLRGVIESSRGAPELAHHYLTTDMELVEDPGTALELGTTAMRAGWAAGRSDLAARALESLLELDVEEQAGLSVLLAWWSDDPAADTAPVDSTGFADALARARRTPLRLLPPAPLAVVWGIDTAMGEALRRRAPHLRRRFEPARLADVLANTATMDGFAGRWAESESAAAEGLRLAEDVGADQIAAHCRNCLGWLAAVRGDEHRAAEAADRVLRTALPRGSRAVSAASYWITGMTSLFQERPEEALDTLLHLADPGHGAMHPTFALLAALDTAEAAVHVGRLDVAEERVRRLHAWARRTGAPWACSAAYAAEALLGGPRAEDAFQAALDVPGTRSQPLLHARARLFYGEWLRRGRRRTDARVHLESALEVFDRLGAEPLSRRARRERDLTGPPGRRGSPDAGKDVRLTAQEHRIARLAAQQMTNREIAAKLRISHRTVGHHLGNVFAKLGITTRSELGRTHGGPEPG</sequence>
<dbReference type="InterPro" id="IPR041664">
    <property type="entry name" value="AAA_16"/>
</dbReference>
<dbReference type="EMBL" id="JAUZMY010000002">
    <property type="protein sequence ID" value="MEE2036172.1"/>
    <property type="molecule type" value="Genomic_DNA"/>
</dbReference>
<dbReference type="InterPro" id="IPR011990">
    <property type="entry name" value="TPR-like_helical_dom_sf"/>
</dbReference>
<keyword evidence="1" id="KW-0547">Nucleotide-binding</keyword>
<evidence type="ECO:0000313" key="5">
    <source>
        <dbReference type="EMBL" id="MEE2036172.1"/>
    </source>
</evidence>
<reference evidence="5 6" key="1">
    <citation type="submission" date="2023-08" db="EMBL/GenBank/DDBJ databases">
        <authorList>
            <person name="Girao M."/>
            <person name="Carvalho M.F."/>
        </authorList>
    </citation>
    <scope>NUCLEOTIDE SEQUENCE [LARGE SCALE GENOMIC DNA]</scope>
    <source>
        <strain evidence="5 6">CT-R113</strain>
    </source>
</reference>
<dbReference type="PANTHER" id="PTHR16305">
    <property type="entry name" value="TESTICULAR SOLUBLE ADENYLYL CYCLASE"/>
    <property type="match status" value="1"/>
</dbReference>
<dbReference type="RefSeq" id="WP_330089974.1">
    <property type="nucleotide sequence ID" value="NZ_JAUZMY010000002.1"/>
</dbReference>
<evidence type="ECO:0000259" key="4">
    <source>
        <dbReference type="PROSITE" id="PS50043"/>
    </source>
</evidence>
<dbReference type="Gene3D" id="1.10.10.10">
    <property type="entry name" value="Winged helix-like DNA-binding domain superfamily/Winged helix DNA-binding domain"/>
    <property type="match status" value="1"/>
</dbReference>
<keyword evidence="6" id="KW-1185">Reference proteome</keyword>
<feature type="domain" description="HTH luxR-type" evidence="4">
    <location>
        <begin position="857"/>
        <end position="922"/>
    </location>
</feature>
<keyword evidence="2" id="KW-0067">ATP-binding</keyword>
<dbReference type="Proteomes" id="UP001356095">
    <property type="component" value="Unassembled WGS sequence"/>
</dbReference>
<organism evidence="5 6">
    <name type="scientific">Nocardiopsis codii</name>
    <dbReference type="NCBI Taxonomy" id="3065942"/>
    <lineage>
        <taxon>Bacteria</taxon>
        <taxon>Bacillati</taxon>
        <taxon>Actinomycetota</taxon>
        <taxon>Actinomycetes</taxon>
        <taxon>Streptosporangiales</taxon>
        <taxon>Nocardiopsidaceae</taxon>
        <taxon>Nocardiopsis</taxon>
    </lineage>
</organism>
<dbReference type="SMART" id="SM00421">
    <property type="entry name" value="HTH_LUXR"/>
    <property type="match status" value="1"/>
</dbReference>
<dbReference type="SUPFAM" id="SSF46894">
    <property type="entry name" value="C-terminal effector domain of the bipartite response regulators"/>
    <property type="match status" value="1"/>
</dbReference>
<evidence type="ECO:0000313" key="6">
    <source>
        <dbReference type="Proteomes" id="UP001356095"/>
    </source>
</evidence>
<evidence type="ECO:0000256" key="1">
    <source>
        <dbReference type="ARBA" id="ARBA00022741"/>
    </source>
</evidence>
<evidence type="ECO:0000256" key="3">
    <source>
        <dbReference type="SAM" id="MobiDB-lite"/>
    </source>
</evidence>
<dbReference type="SUPFAM" id="SSF52540">
    <property type="entry name" value="P-loop containing nucleoside triphosphate hydrolases"/>
    <property type="match status" value="1"/>
</dbReference>
<proteinExistence type="predicted"/>
<dbReference type="InterPro" id="IPR036388">
    <property type="entry name" value="WH-like_DNA-bd_sf"/>
</dbReference>
<dbReference type="PRINTS" id="PR00038">
    <property type="entry name" value="HTHLUXR"/>
</dbReference>
<gene>
    <name evidence="5" type="ORF">Q8791_02920</name>
</gene>
<accession>A0ABU7K273</accession>
<name>A0ABU7K273_9ACTN</name>
<dbReference type="PROSITE" id="PS50043">
    <property type="entry name" value="HTH_LUXR_2"/>
    <property type="match status" value="1"/>
</dbReference>
<protein>
    <submittedName>
        <fullName evidence="5">AAA family ATPase</fullName>
    </submittedName>
</protein>